<dbReference type="EMBL" id="JAXCGZ010000890">
    <property type="protein sequence ID" value="KAK7085486.1"/>
    <property type="molecule type" value="Genomic_DNA"/>
</dbReference>
<sequence>MEVCEMRIRSFVGILTALPWAFGTMAWGAMAYLIRDWRYLQLAVSLPNLIIFPCL</sequence>
<evidence type="ECO:0000256" key="1">
    <source>
        <dbReference type="SAM" id="Phobius"/>
    </source>
</evidence>
<keyword evidence="1" id="KW-1133">Transmembrane helix</keyword>
<keyword evidence="3" id="KW-1185">Reference proteome</keyword>
<keyword evidence="1" id="KW-0812">Transmembrane</keyword>
<evidence type="ECO:0000313" key="3">
    <source>
        <dbReference type="Proteomes" id="UP001381693"/>
    </source>
</evidence>
<protein>
    <submittedName>
        <fullName evidence="2">Uncharacterized protein</fullName>
    </submittedName>
</protein>
<reference evidence="2 3" key="1">
    <citation type="submission" date="2023-11" db="EMBL/GenBank/DDBJ databases">
        <title>Halocaridina rubra genome assembly.</title>
        <authorList>
            <person name="Smith C."/>
        </authorList>
    </citation>
    <scope>NUCLEOTIDE SEQUENCE [LARGE SCALE GENOMIC DNA]</scope>
    <source>
        <strain evidence="2">EP-1</strain>
        <tissue evidence="2">Whole</tissue>
    </source>
</reference>
<comment type="caution">
    <text evidence="2">The sequence shown here is derived from an EMBL/GenBank/DDBJ whole genome shotgun (WGS) entry which is preliminary data.</text>
</comment>
<feature type="transmembrane region" description="Helical" evidence="1">
    <location>
        <begin position="12"/>
        <end position="34"/>
    </location>
</feature>
<proteinExistence type="predicted"/>
<name>A0AAN8XJQ7_HALRR</name>
<dbReference type="AlphaFoldDB" id="A0AAN8XJQ7"/>
<accession>A0AAN8XJQ7</accession>
<dbReference type="Proteomes" id="UP001381693">
    <property type="component" value="Unassembled WGS sequence"/>
</dbReference>
<gene>
    <name evidence="2" type="ORF">SK128_011584</name>
</gene>
<evidence type="ECO:0000313" key="2">
    <source>
        <dbReference type="EMBL" id="KAK7085486.1"/>
    </source>
</evidence>
<feature type="non-terminal residue" evidence="2">
    <location>
        <position position="55"/>
    </location>
</feature>
<organism evidence="2 3">
    <name type="scientific">Halocaridina rubra</name>
    <name type="common">Hawaiian red shrimp</name>
    <dbReference type="NCBI Taxonomy" id="373956"/>
    <lineage>
        <taxon>Eukaryota</taxon>
        <taxon>Metazoa</taxon>
        <taxon>Ecdysozoa</taxon>
        <taxon>Arthropoda</taxon>
        <taxon>Crustacea</taxon>
        <taxon>Multicrustacea</taxon>
        <taxon>Malacostraca</taxon>
        <taxon>Eumalacostraca</taxon>
        <taxon>Eucarida</taxon>
        <taxon>Decapoda</taxon>
        <taxon>Pleocyemata</taxon>
        <taxon>Caridea</taxon>
        <taxon>Atyoidea</taxon>
        <taxon>Atyidae</taxon>
        <taxon>Halocaridina</taxon>
    </lineage>
</organism>
<keyword evidence="1" id="KW-0472">Membrane</keyword>